<dbReference type="SUPFAM" id="SSF143422">
    <property type="entry name" value="Transposase IS200-like"/>
    <property type="match status" value="1"/>
</dbReference>
<dbReference type="GO" id="GO:0003677">
    <property type="term" value="F:DNA binding"/>
    <property type="evidence" value="ECO:0007669"/>
    <property type="project" value="InterPro"/>
</dbReference>
<evidence type="ECO:0000313" key="3">
    <source>
        <dbReference type="Proteomes" id="UP000229041"/>
    </source>
</evidence>
<dbReference type="GO" id="GO:0004803">
    <property type="term" value="F:transposase activity"/>
    <property type="evidence" value="ECO:0007669"/>
    <property type="project" value="InterPro"/>
</dbReference>
<dbReference type="EMBL" id="PFQR01000012">
    <property type="protein sequence ID" value="PJC70118.1"/>
    <property type="molecule type" value="Genomic_DNA"/>
</dbReference>
<comment type="caution">
    <text evidence="2">The sequence shown here is derived from an EMBL/GenBank/DDBJ whole genome shotgun (WGS) entry which is preliminary data.</text>
</comment>
<gene>
    <name evidence="2" type="ORF">CO014_00420</name>
</gene>
<feature type="domain" description="Transposase IS200-like" evidence="1">
    <location>
        <begin position="9"/>
        <end position="150"/>
    </location>
</feature>
<dbReference type="GO" id="GO:0006313">
    <property type="term" value="P:DNA transposition"/>
    <property type="evidence" value="ECO:0007669"/>
    <property type="project" value="InterPro"/>
</dbReference>
<dbReference type="Gene3D" id="3.30.70.1290">
    <property type="entry name" value="Transposase IS200-like"/>
    <property type="match status" value="1"/>
</dbReference>
<sequence length="231" mass="27047">MATKRPQLANDEIYHVILRGVGDSKIFRTKDDYWRAIFSLYEFNTSSPVEIRIQRKKRQQTKNGGLTSDERKQLVKILAFCFMPNHIHLILKQKVNNGITQFMRKLGTGYACYFNKKYGRKGHLFQGKFRAIHIDSDNQLRVAFVYVHTNPVSLVDFKWKEAGTKNKEKAIKFLGDYKWSSFIDYIGGKNFPSLTERKFFTEVFSGKIGCRKAVLNWVNGKDTEFEEMEFE</sequence>
<name>A0A2M8G9F2_9BACT</name>
<organism evidence="2 3">
    <name type="scientific">Candidatus Tagabacteria bacterium CG_4_8_14_3_um_filter_41_8</name>
    <dbReference type="NCBI Taxonomy" id="1975018"/>
    <lineage>
        <taxon>Bacteria</taxon>
        <taxon>Candidatus Tagaibacteriota</taxon>
    </lineage>
</organism>
<protein>
    <recommendedName>
        <fullName evidence="1">Transposase IS200-like domain-containing protein</fullName>
    </recommendedName>
</protein>
<dbReference type="InterPro" id="IPR036515">
    <property type="entry name" value="Transposase_17_sf"/>
</dbReference>
<dbReference type="Pfam" id="PF01797">
    <property type="entry name" value="Y1_Tnp"/>
    <property type="match status" value="1"/>
</dbReference>
<reference evidence="3" key="1">
    <citation type="submission" date="2017-09" db="EMBL/GenBank/DDBJ databases">
        <title>Depth-based differentiation of microbial function through sediment-hosted aquifers and enrichment of novel symbionts in the deep terrestrial subsurface.</title>
        <authorList>
            <person name="Probst A.J."/>
            <person name="Ladd B."/>
            <person name="Jarett J.K."/>
            <person name="Geller-Mcgrath D.E."/>
            <person name="Sieber C.M.K."/>
            <person name="Emerson J.B."/>
            <person name="Anantharaman K."/>
            <person name="Thomas B.C."/>
            <person name="Malmstrom R."/>
            <person name="Stieglmeier M."/>
            <person name="Klingl A."/>
            <person name="Woyke T."/>
            <person name="Ryan C.M."/>
            <person name="Banfield J.F."/>
        </authorList>
    </citation>
    <scope>NUCLEOTIDE SEQUENCE [LARGE SCALE GENOMIC DNA]</scope>
</reference>
<dbReference type="Proteomes" id="UP000229041">
    <property type="component" value="Unassembled WGS sequence"/>
</dbReference>
<dbReference type="PANTHER" id="PTHR34322">
    <property type="entry name" value="TRANSPOSASE, Y1_TNP DOMAIN-CONTAINING"/>
    <property type="match status" value="1"/>
</dbReference>
<proteinExistence type="predicted"/>
<dbReference type="SMART" id="SM01321">
    <property type="entry name" value="Y1_Tnp"/>
    <property type="match status" value="1"/>
</dbReference>
<dbReference type="PANTHER" id="PTHR34322:SF2">
    <property type="entry name" value="TRANSPOSASE IS200-LIKE DOMAIN-CONTAINING PROTEIN"/>
    <property type="match status" value="1"/>
</dbReference>
<dbReference type="InterPro" id="IPR002686">
    <property type="entry name" value="Transposase_17"/>
</dbReference>
<evidence type="ECO:0000259" key="1">
    <source>
        <dbReference type="SMART" id="SM01321"/>
    </source>
</evidence>
<accession>A0A2M8G9F2</accession>
<evidence type="ECO:0000313" key="2">
    <source>
        <dbReference type="EMBL" id="PJC70118.1"/>
    </source>
</evidence>
<dbReference type="AlphaFoldDB" id="A0A2M8G9F2"/>